<dbReference type="PROSITE" id="PS50010">
    <property type="entry name" value="DH_2"/>
    <property type="match status" value="1"/>
</dbReference>
<feature type="domain" description="BRCT" evidence="3">
    <location>
        <begin position="197"/>
        <end position="283"/>
    </location>
</feature>
<dbReference type="InterPro" id="IPR049395">
    <property type="entry name" value="ECT2_PH"/>
</dbReference>
<keyword evidence="5" id="KW-1185">Reference proteome</keyword>
<feature type="compositionally biased region" description="Polar residues" evidence="1">
    <location>
        <begin position="292"/>
        <end position="303"/>
    </location>
</feature>
<dbReference type="SMART" id="SM00292">
    <property type="entry name" value="BRCT"/>
    <property type="match status" value="2"/>
</dbReference>
<dbReference type="InterPro" id="IPR026817">
    <property type="entry name" value="Ect2"/>
</dbReference>
<evidence type="ECO:0000256" key="1">
    <source>
        <dbReference type="SAM" id="MobiDB-lite"/>
    </source>
</evidence>
<dbReference type="Proteomes" id="UP000001307">
    <property type="component" value="Unassembled WGS sequence"/>
</dbReference>
<dbReference type="InterPro" id="IPR036420">
    <property type="entry name" value="BRCT_dom_sf"/>
</dbReference>
<dbReference type="PANTHER" id="PTHR16777">
    <property type="entry name" value="PROTEIN ECT2"/>
    <property type="match status" value="1"/>
</dbReference>
<dbReference type="OrthoDB" id="9997817at2759"/>
<dbReference type="GO" id="GO:2000431">
    <property type="term" value="P:regulation of cytokinesis, actomyosin contractile ring assembly"/>
    <property type="evidence" value="ECO:0007669"/>
    <property type="project" value="InterPro"/>
</dbReference>
<dbReference type="CDD" id="cd00160">
    <property type="entry name" value="RhoGEF"/>
    <property type="match status" value="1"/>
</dbReference>
<name>E4WPW4_OIKDI</name>
<dbReference type="CDD" id="cd01229">
    <property type="entry name" value="PH_Ect2"/>
    <property type="match status" value="1"/>
</dbReference>
<dbReference type="GO" id="GO:0005096">
    <property type="term" value="F:GTPase activator activity"/>
    <property type="evidence" value="ECO:0007669"/>
    <property type="project" value="InterPro"/>
</dbReference>
<evidence type="ECO:0000313" key="5">
    <source>
        <dbReference type="Proteomes" id="UP000001307"/>
    </source>
</evidence>
<evidence type="ECO:0008006" key="6">
    <source>
        <dbReference type="Google" id="ProtNLM"/>
    </source>
</evidence>
<dbReference type="GO" id="GO:0007399">
    <property type="term" value="P:nervous system development"/>
    <property type="evidence" value="ECO:0007669"/>
    <property type="project" value="TreeGrafter"/>
</dbReference>
<feature type="compositionally biased region" description="Low complexity" evidence="1">
    <location>
        <begin position="880"/>
        <end position="900"/>
    </location>
</feature>
<dbReference type="GO" id="GO:0005634">
    <property type="term" value="C:nucleus"/>
    <property type="evidence" value="ECO:0007669"/>
    <property type="project" value="InterPro"/>
</dbReference>
<feature type="domain" description="DH" evidence="2">
    <location>
        <begin position="396"/>
        <end position="586"/>
    </location>
</feature>
<dbReference type="Pfam" id="PF00621">
    <property type="entry name" value="RhoGEF"/>
    <property type="match status" value="1"/>
</dbReference>
<evidence type="ECO:0000313" key="4">
    <source>
        <dbReference type="EMBL" id="CBY20785.1"/>
    </source>
</evidence>
<dbReference type="PANTHER" id="PTHR16777:SF2">
    <property type="entry name" value="PROTEIN ECT2"/>
    <property type="match status" value="1"/>
</dbReference>
<dbReference type="GO" id="GO:0005938">
    <property type="term" value="C:cell cortex"/>
    <property type="evidence" value="ECO:0007669"/>
    <property type="project" value="TreeGrafter"/>
</dbReference>
<dbReference type="InterPro" id="IPR001357">
    <property type="entry name" value="BRCT_dom"/>
</dbReference>
<dbReference type="InterPro" id="IPR000219">
    <property type="entry name" value="DH_dom"/>
</dbReference>
<proteinExistence type="predicted"/>
<reference evidence="4" key="1">
    <citation type="journal article" date="2010" name="Science">
        <title>Plasticity of animal genome architecture unmasked by rapid evolution of a pelagic tunicate.</title>
        <authorList>
            <person name="Denoeud F."/>
            <person name="Henriet S."/>
            <person name="Mungpakdee S."/>
            <person name="Aury J.M."/>
            <person name="Da Silva C."/>
            <person name="Brinkmann H."/>
            <person name="Mikhaleva J."/>
            <person name="Olsen L.C."/>
            <person name="Jubin C."/>
            <person name="Canestro C."/>
            <person name="Bouquet J.M."/>
            <person name="Danks G."/>
            <person name="Poulain J."/>
            <person name="Campsteijn C."/>
            <person name="Adamski M."/>
            <person name="Cross I."/>
            <person name="Yadetie F."/>
            <person name="Muffato M."/>
            <person name="Louis A."/>
            <person name="Butcher S."/>
            <person name="Tsagkogeorga G."/>
            <person name="Konrad A."/>
            <person name="Singh S."/>
            <person name="Jensen M.F."/>
            <person name="Cong E.H."/>
            <person name="Eikeseth-Otteraa H."/>
            <person name="Noel B."/>
            <person name="Anthouard V."/>
            <person name="Porcel B.M."/>
            <person name="Kachouri-Lafond R."/>
            <person name="Nishino A."/>
            <person name="Ugolini M."/>
            <person name="Chourrout P."/>
            <person name="Nishida H."/>
            <person name="Aasland R."/>
            <person name="Huzurbazar S."/>
            <person name="Westhof E."/>
            <person name="Delsuc F."/>
            <person name="Lehrach H."/>
            <person name="Reinhardt R."/>
            <person name="Weissenbach J."/>
            <person name="Roy S.W."/>
            <person name="Artiguenave F."/>
            <person name="Postlethwait J.H."/>
            <person name="Manak J.R."/>
            <person name="Thompson E.M."/>
            <person name="Jaillon O."/>
            <person name="Du Pasquier L."/>
            <person name="Boudinot P."/>
            <person name="Liberles D.A."/>
            <person name="Volff J.N."/>
            <person name="Philippe H."/>
            <person name="Lenhard B."/>
            <person name="Roest Crollius H."/>
            <person name="Wincker P."/>
            <person name="Chourrout D."/>
        </authorList>
    </citation>
    <scope>NUCLEOTIDE SEQUENCE [LARGE SCALE GENOMIC DNA]</scope>
</reference>
<dbReference type="GO" id="GO:0005085">
    <property type="term" value="F:guanyl-nucleotide exchange factor activity"/>
    <property type="evidence" value="ECO:0007669"/>
    <property type="project" value="InterPro"/>
</dbReference>
<feature type="domain" description="BRCT" evidence="3">
    <location>
        <begin position="98"/>
        <end position="184"/>
    </location>
</feature>
<dbReference type="Gene3D" id="1.20.900.10">
    <property type="entry name" value="Dbl homology (DH) domain"/>
    <property type="match status" value="1"/>
</dbReference>
<dbReference type="SUPFAM" id="SSF48065">
    <property type="entry name" value="DBL homology domain (DH-domain)"/>
    <property type="match status" value="1"/>
</dbReference>
<dbReference type="SUPFAM" id="SSF52113">
    <property type="entry name" value="BRCT domain"/>
    <property type="match status" value="2"/>
</dbReference>
<dbReference type="AlphaFoldDB" id="E4WPW4"/>
<feature type="region of interest" description="Disordered" evidence="1">
    <location>
        <begin position="282"/>
        <end position="307"/>
    </location>
</feature>
<gene>
    <name evidence="4" type="ORF">GSOID_T00000791001</name>
</gene>
<feature type="region of interest" description="Disordered" evidence="1">
    <location>
        <begin position="324"/>
        <end position="353"/>
    </location>
</feature>
<organism evidence="4">
    <name type="scientific">Oikopleura dioica</name>
    <name type="common">Tunicate</name>
    <dbReference type="NCBI Taxonomy" id="34765"/>
    <lineage>
        <taxon>Eukaryota</taxon>
        <taxon>Metazoa</taxon>
        <taxon>Chordata</taxon>
        <taxon>Tunicata</taxon>
        <taxon>Appendicularia</taxon>
        <taxon>Copelata</taxon>
        <taxon>Oikopleuridae</taxon>
        <taxon>Oikopleura</taxon>
    </lineage>
</organism>
<dbReference type="Pfam" id="PF21242">
    <property type="entry name" value="ECT2_PH"/>
    <property type="match status" value="1"/>
</dbReference>
<dbReference type="InterPro" id="IPR035899">
    <property type="entry name" value="DBL_dom_sf"/>
</dbReference>
<dbReference type="GO" id="GO:0000281">
    <property type="term" value="P:mitotic cytokinesis"/>
    <property type="evidence" value="ECO:0007669"/>
    <property type="project" value="TreeGrafter"/>
</dbReference>
<feature type="region of interest" description="Disordered" evidence="1">
    <location>
        <begin position="880"/>
        <end position="907"/>
    </location>
</feature>
<dbReference type="PROSITE" id="PS50172">
    <property type="entry name" value="BRCT"/>
    <property type="match status" value="2"/>
</dbReference>
<accession>E4WPW4</accession>
<dbReference type="EMBL" id="FN653015">
    <property type="protein sequence ID" value="CBY20785.1"/>
    <property type="molecule type" value="Genomic_DNA"/>
</dbReference>
<dbReference type="InParanoid" id="E4WPW4"/>
<sequence length="907" mass="103888">MIIVCSKLQTDPRVAAAVASLIQRGERVKFMSEDGVMNWLEHRNEQEERATVVLGEFYGHSIYPALENTRNVDVLGRTIFLERSEHRKTLPSRLRHPLYCSAFEGLNVVLNSCGRPNMENRIQRIRWMGGRVYEKIDSTNSQNINRLIATRVHGPNFRKAVGLEIPCMSPKYILDTWDDKRHLPSFRASEAEYTKMYKRKPFEQCKIYFHGFSQTEQEEFDKYTVKLGGEVALEAVKASHILCHADAAQLRVELDERVFPVTTDWFWNSIQIEARAGERSYRPENWDPEDLTSLSENTSASELTKSRSFDRTLSSTNILDEVVNTTAHRKRTNNQLSDTSPDRTSHNDSNGEASVISQILARTANLSIRPTRSDFYDSPTRLKSRERFVGEPQKKLSKAIARELLETEENYLNLLRFTVKDLKECLIDDTQSNGQIINPTVAGVIFGNLPDILQLHEAIFKDLQKTVDEIALGKQGHIGQCFVSHSKNMRKEYRSYVGYMDASKQERIYQREENDRFTAFLKLKERSAPGRQGLDGLLMAPVQRLPRISLLLKQYKKEVDQEDSATSELDEAIEQVHKITLEVDEFTAVQNSYRELFGIANEIENCPHTLYSSNRQYVDKIEAVCVRDNSYARVGDQMSLLIFNDCVEITKKKRSRGGSFRLGRSDPKTGLPAKKILYSHRELVYFSEQVGQRDSVTICQVMDILDSERNFLITHRHPTQSEPTELCLQIVVPVDKQTMIQELDETIMKHRATVEAVTDSIISLVYAEQIGKLADPSRHRGIMKLGRKMSFRGEEDNYSLKRYDSQASLASYSSVYSNYSVQSEYTSPNQFESRSRASSMFDQRMKPSSSMFNLPDIPKKMSRTFKNPLKKMVNAFVKPHSPKSLLSSKKSSQPPLASPLTDFNKNS</sequence>
<dbReference type="Gene3D" id="3.40.50.10190">
    <property type="entry name" value="BRCT domain"/>
    <property type="match status" value="2"/>
</dbReference>
<evidence type="ECO:0000259" key="2">
    <source>
        <dbReference type="PROSITE" id="PS50010"/>
    </source>
</evidence>
<protein>
    <recommendedName>
        <fullName evidence="6">DH domain-containing protein</fullName>
    </recommendedName>
</protein>
<dbReference type="SMART" id="SM00325">
    <property type="entry name" value="RhoGEF"/>
    <property type="match status" value="1"/>
</dbReference>
<evidence type="ECO:0000259" key="3">
    <source>
        <dbReference type="PROSITE" id="PS50172"/>
    </source>
</evidence>